<keyword evidence="1" id="KW-0805">Transcription regulation</keyword>
<evidence type="ECO:0000256" key="3">
    <source>
        <dbReference type="ARBA" id="ARBA00023163"/>
    </source>
</evidence>
<evidence type="ECO:0000259" key="5">
    <source>
        <dbReference type="PROSITE" id="PS50977"/>
    </source>
</evidence>
<dbReference type="GO" id="GO:0003700">
    <property type="term" value="F:DNA-binding transcription factor activity"/>
    <property type="evidence" value="ECO:0007669"/>
    <property type="project" value="TreeGrafter"/>
</dbReference>
<dbReference type="PROSITE" id="PS50977">
    <property type="entry name" value="HTH_TETR_2"/>
    <property type="match status" value="1"/>
</dbReference>
<dbReference type="Gene3D" id="1.10.357.10">
    <property type="entry name" value="Tetracycline Repressor, domain 2"/>
    <property type="match status" value="1"/>
</dbReference>
<evidence type="ECO:0000256" key="2">
    <source>
        <dbReference type="ARBA" id="ARBA00023125"/>
    </source>
</evidence>
<feature type="DNA-binding region" description="H-T-H motif" evidence="4">
    <location>
        <begin position="18"/>
        <end position="37"/>
    </location>
</feature>
<keyword evidence="2 4" id="KW-0238">DNA-binding</keyword>
<feature type="domain" description="HTH tetR-type" evidence="5">
    <location>
        <begin position="1"/>
        <end position="55"/>
    </location>
</feature>
<dbReference type="PANTHER" id="PTHR30055">
    <property type="entry name" value="HTH-TYPE TRANSCRIPTIONAL REGULATOR RUTR"/>
    <property type="match status" value="1"/>
</dbReference>
<dbReference type="Pfam" id="PF00440">
    <property type="entry name" value="TetR_N"/>
    <property type="match status" value="1"/>
</dbReference>
<evidence type="ECO:0000313" key="7">
    <source>
        <dbReference type="Proteomes" id="UP000460318"/>
    </source>
</evidence>
<dbReference type="EMBL" id="WUBI01000002">
    <property type="protein sequence ID" value="MWV45186.1"/>
    <property type="molecule type" value="Genomic_DNA"/>
</dbReference>
<evidence type="ECO:0000256" key="4">
    <source>
        <dbReference type="PROSITE-ProRule" id="PRU00335"/>
    </source>
</evidence>
<sequence length="196" mass="22028">MIEAAERVFNRKGLDKATMQDISTEAQMGVATVFRYFPKKDKIIVAVATKIVESQLQTFEEVVSRPGTCYEKLERMLDVFIGFIGKEHSENTKLIEAFESYAAQSREPLEDISIYNDALGRIKSALSRIVEDGVNDGSLRSDLPLDEVLATMNNAFGLFAKKLSLQSSIPMLESDIDPARQLEILKDMVLRYVRAN</sequence>
<dbReference type="InterPro" id="IPR009057">
    <property type="entry name" value="Homeodomain-like_sf"/>
</dbReference>
<keyword evidence="7" id="KW-1185">Reference proteome</keyword>
<proteinExistence type="predicted"/>
<dbReference type="InterPro" id="IPR001647">
    <property type="entry name" value="HTH_TetR"/>
</dbReference>
<dbReference type="SUPFAM" id="SSF46689">
    <property type="entry name" value="Homeodomain-like"/>
    <property type="match status" value="1"/>
</dbReference>
<evidence type="ECO:0000256" key="1">
    <source>
        <dbReference type="ARBA" id="ARBA00023015"/>
    </source>
</evidence>
<evidence type="ECO:0000313" key="6">
    <source>
        <dbReference type="EMBL" id="MWV45186.1"/>
    </source>
</evidence>
<dbReference type="GO" id="GO:0000976">
    <property type="term" value="F:transcription cis-regulatory region binding"/>
    <property type="evidence" value="ECO:0007669"/>
    <property type="project" value="TreeGrafter"/>
</dbReference>
<dbReference type="AlphaFoldDB" id="A0A7X3LGV3"/>
<dbReference type="PANTHER" id="PTHR30055:SF234">
    <property type="entry name" value="HTH-TYPE TRANSCRIPTIONAL REGULATOR BETI"/>
    <property type="match status" value="1"/>
</dbReference>
<keyword evidence="3" id="KW-0804">Transcription</keyword>
<organism evidence="6 7">
    <name type="scientific">Paenibacillus dendrobii</name>
    <dbReference type="NCBI Taxonomy" id="2691084"/>
    <lineage>
        <taxon>Bacteria</taxon>
        <taxon>Bacillati</taxon>
        <taxon>Bacillota</taxon>
        <taxon>Bacilli</taxon>
        <taxon>Bacillales</taxon>
        <taxon>Paenibacillaceae</taxon>
        <taxon>Paenibacillus</taxon>
    </lineage>
</organism>
<dbReference type="InterPro" id="IPR050109">
    <property type="entry name" value="HTH-type_TetR-like_transc_reg"/>
</dbReference>
<comment type="caution">
    <text evidence="6">The sequence shown here is derived from an EMBL/GenBank/DDBJ whole genome shotgun (WGS) entry which is preliminary data.</text>
</comment>
<protein>
    <submittedName>
        <fullName evidence="6">TetR family transcriptional regulator</fullName>
    </submittedName>
</protein>
<dbReference type="Proteomes" id="UP000460318">
    <property type="component" value="Unassembled WGS sequence"/>
</dbReference>
<dbReference type="SUPFAM" id="SSF48498">
    <property type="entry name" value="Tetracyclin repressor-like, C-terminal domain"/>
    <property type="match status" value="1"/>
</dbReference>
<dbReference type="PRINTS" id="PR00455">
    <property type="entry name" value="HTHTETR"/>
</dbReference>
<reference evidence="6 7" key="1">
    <citation type="submission" date="2019-12" db="EMBL/GenBank/DDBJ databases">
        <title>Paenibacillus sp. nov., an endophytic bacterium isolated from the stem of Dendrobium.</title>
        <authorList>
            <person name="Zhao R."/>
        </authorList>
    </citation>
    <scope>NUCLEOTIDE SEQUENCE [LARGE SCALE GENOMIC DNA]</scope>
    <source>
        <strain evidence="6 7">HJL G12</strain>
    </source>
</reference>
<gene>
    <name evidence="6" type="ORF">GRF59_16295</name>
</gene>
<dbReference type="InterPro" id="IPR036271">
    <property type="entry name" value="Tet_transcr_reg_TetR-rel_C_sf"/>
</dbReference>
<name>A0A7X3LGV3_9BACL</name>
<accession>A0A7X3LGV3</accession>